<proteinExistence type="predicted"/>
<dbReference type="RefSeq" id="WP_146584848.1">
    <property type="nucleotide sequence ID" value="NZ_SJPO01000002.1"/>
</dbReference>
<dbReference type="Proteomes" id="UP000318478">
    <property type="component" value="Unassembled WGS sequence"/>
</dbReference>
<accession>A0A5C5YUA5</accession>
<dbReference type="Gene3D" id="2.160.10.10">
    <property type="entry name" value="Hexapeptide repeat proteins"/>
    <property type="match status" value="1"/>
</dbReference>
<keyword evidence="2" id="KW-1185">Reference proteome</keyword>
<name>A0A5C5YUA5_9BACT</name>
<dbReference type="AlphaFoldDB" id="A0A5C5YUA5"/>
<dbReference type="EC" id="2.3.1.-" evidence="1"/>
<comment type="caution">
    <text evidence="1">The sequence shown here is derived from an EMBL/GenBank/DDBJ whole genome shotgun (WGS) entry which is preliminary data.</text>
</comment>
<dbReference type="OrthoDB" id="285017at2"/>
<evidence type="ECO:0000313" key="1">
    <source>
        <dbReference type="EMBL" id="TWT78410.1"/>
    </source>
</evidence>
<dbReference type="EMBL" id="SJPO01000002">
    <property type="protein sequence ID" value="TWT78410.1"/>
    <property type="molecule type" value="Genomic_DNA"/>
</dbReference>
<sequence>MFLKLARRTAQLPFKTMEALFIRLPYFHFVRNTRDALSPNTFRDWFRQELLGVNIGPYWPIHTSSKVTEWKNILIGIDTSPGIMPGCYIQGIGKVTVGDYTRVGPNVSIISANHSLSDLRQHEPQEVRIGAYCWLGAGSVVLPGVELGDFTIVGAGAIVTKSYPQGFCVLAGNPAVPIKSLSAEECVRYRHRDEYHGFIAARDFSAYRKNTLRV</sequence>
<evidence type="ECO:0000313" key="2">
    <source>
        <dbReference type="Proteomes" id="UP000318478"/>
    </source>
</evidence>
<dbReference type="InterPro" id="IPR011004">
    <property type="entry name" value="Trimer_LpxA-like_sf"/>
</dbReference>
<protein>
    <submittedName>
        <fullName evidence="1">Putative acetyltransferase</fullName>
        <ecNumber evidence="1">2.3.1.-</ecNumber>
    </submittedName>
</protein>
<keyword evidence="1" id="KW-0012">Acyltransferase</keyword>
<gene>
    <name evidence="1" type="ORF">Pla123a_12010</name>
</gene>
<dbReference type="Pfam" id="PF00132">
    <property type="entry name" value="Hexapep"/>
    <property type="match status" value="1"/>
</dbReference>
<dbReference type="PANTHER" id="PTHR23416">
    <property type="entry name" value="SIALIC ACID SYNTHASE-RELATED"/>
    <property type="match status" value="1"/>
</dbReference>
<dbReference type="GO" id="GO:0016746">
    <property type="term" value="F:acyltransferase activity"/>
    <property type="evidence" value="ECO:0007669"/>
    <property type="project" value="UniProtKB-KW"/>
</dbReference>
<reference evidence="1 2" key="1">
    <citation type="submission" date="2019-02" db="EMBL/GenBank/DDBJ databases">
        <title>Deep-cultivation of Planctomycetes and their phenomic and genomic characterization uncovers novel biology.</title>
        <authorList>
            <person name="Wiegand S."/>
            <person name="Jogler M."/>
            <person name="Boedeker C."/>
            <person name="Pinto D."/>
            <person name="Vollmers J."/>
            <person name="Rivas-Marin E."/>
            <person name="Kohn T."/>
            <person name="Peeters S.H."/>
            <person name="Heuer A."/>
            <person name="Rast P."/>
            <person name="Oberbeckmann S."/>
            <person name="Bunk B."/>
            <person name="Jeske O."/>
            <person name="Meyerdierks A."/>
            <person name="Storesund J.E."/>
            <person name="Kallscheuer N."/>
            <person name="Luecker S."/>
            <person name="Lage O.M."/>
            <person name="Pohl T."/>
            <person name="Merkel B.J."/>
            <person name="Hornburger P."/>
            <person name="Mueller R.-W."/>
            <person name="Bruemmer F."/>
            <person name="Labrenz M."/>
            <person name="Spormann A.M."/>
            <person name="Op Den Camp H."/>
            <person name="Overmann J."/>
            <person name="Amann R."/>
            <person name="Jetten M.S.M."/>
            <person name="Mascher T."/>
            <person name="Medema M.H."/>
            <person name="Devos D.P."/>
            <person name="Kaster A.-K."/>
            <person name="Ovreas L."/>
            <person name="Rohde M."/>
            <person name="Galperin M.Y."/>
            <person name="Jogler C."/>
        </authorList>
    </citation>
    <scope>NUCLEOTIDE SEQUENCE [LARGE SCALE GENOMIC DNA]</scope>
    <source>
        <strain evidence="1 2">Pla123a</strain>
    </source>
</reference>
<dbReference type="InterPro" id="IPR001451">
    <property type="entry name" value="Hexapep"/>
</dbReference>
<dbReference type="SUPFAM" id="SSF51161">
    <property type="entry name" value="Trimeric LpxA-like enzymes"/>
    <property type="match status" value="1"/>
</dbReference>
<keyword evidence="1" id="KW-0808">Transferase</keyword>
<organism evidence="1 2">
    <name type="scientific">Posidoniimonas polymericola</name>
    <dbReference type="NCBI Taxonomy" id="2528002"/>
    <lineage>
        <taxon>Bacteria</taxon>
        <taxon>Pseudomonadati</taxon>
        <taxon>Planctomycetota</taxon>
        <taxon>Planctomycetia</taxon>
        <taxon>Pirellulales</taxon>
        <taxon>Lacipirellulaceae</taxon>
        <taxon>Posidoniimonas</taxon>
    </lineage>
</organism>
<dbReference type="CDD" id="cd04647">
    <property type="entry name" value="LbH_MAT_like"/>
    <property type="match status" value="1"/>
</dbReference>
<dbReference type="InterPro" id="IPR051159">
    <property type="entry name" value="Hexapeptide_acetyltransf"/>
</dbReference>